<evidence type="ECO:0000259" key="4">
    <source>
        <dbReference type="PROSITE" id="PS50991"/>
    </source>
</evidence>
<dbReference type="GO" id="GO:0046951">
    <property type="term" value="P:ketone body biosynthetic process"/>
    <property type="evidence" value="ECO:0007669"/>
    <property type="project" value="TreeGrafter"/>
</dbReference>
<evidence type="ECO:0000256" key="3">
    <source>
        <dbReference type="ARBA" id="ARBA00023239"/>
    </source>
</evidence>
<dbReference type="InterPro" id="IPR043594">
    <property type="entry name" value="HMGL"/>
</dbReference>
<organism evidence="5 6">
    <name type="scientific">Ancylobacter pratisalsi</name>
    <dbReference type="NCBI Taxonomy" id="1745854"/>
    <lineage>
        <taxon>Bacteria</taxon>
        <taxon>Pseudomonadati</taxon>
        <taxon>Pseudomonadota</taxon>
        <taxon>Alphaproteobacteria</taxon>
        <taxon>Hyphomicrobiales</taxon>
        <taxon>Xanthobacteraceae</taxon>
        <taxon>Ancylobacter</taxon>
    </lineage>
</organism>
<dbReference type="PANTHER" id="PTHR42738">
    <property type="entry name" value="HYDROXYMETHYLGLUTARYL-COA LYASE"/>
    <property type="match status" value="1"/>
</dbReference>
<protein>
    <submittedName>
        <fullName evidence="5">Hydroxymethylglutaryl-CoA lyase</fullName>
    </submittedName>
</protein>
<keyword evidence="2" id="KW-0479">Metal-binding</keyword>
<keyword evidence="6" id="KW-1185">Reference proteome</keyword>
<evidence type="ECO:0000313" key="6">
    <source>
        <dbReference type="Proteomes" id="UP000464751"/>
    </source>
</evidence>
<dbReference type="AlphaFoldDB" id="A0A6P1YMU8"/>
<dbReference type="InterPro" id="IPR013785">
    <property type="entry name" value="Aldolase_TIM"/>
</dbReference>
<evidence type="ECO:0000256" key="1">
    <source>
        <dbReference type="ARBA" id="ARBA00009405"/>
    </source>
</evidence>
<dbReference type="Pfam" id="PF00682">
    <property type="entry name" value="HMGL-like"/>
    <property type="match status" value="1"/>
</dbReference>
<sequence>METVEIVDVGLRDGLQGIGPLVPTEWKLAALDRLVAAGVRRLEVGSLVSARAVPQMADTPTILAAALRRPGVVAQVLVPNDRRGLEAVDVGARHLVFVLSATDAHNRANVARTTRESVDAYERLLAQLPDIVSVRVAIATSFHCPYAGPVEADTVLSLVDHLVALRSHVEICFCDTTGGAHPQQVGQLFARARASFPQVTAWAFHAHDTYGLGAANVVAAYGEGVRSFDSAFGGLGGCPFAPGASGNVATEDLVRLFQLMAVQTGIDLDTLIEMGADAAALPGGKAGGHLIRVAAGREARACA</sequence>
<feature type="domain" description="Pyruvate carboxyltransferase" evidence="4">
    <location>
        <begin position="4"/>
        <end position="272"/>
    </location>
</feature>
<comment type="similarity">
    <text evidence="1">Belongs to the HMG-CoA lyase family.</text>
</comment>
<evidence type="ECO:0000313" key="5">
    <source>
        <dbReference type="EMBL" id="QIB33104.1"/>
    </source>
</evidence>
<dbReference type="GO" id="GO:0006552">
    <property type="term" value="P:L-leucine catabolic process"/>
    <property type="evidence" value="ECO:0007669"/>
    <property type="project" value="TreeGrafter"/>
</dbReference>
<dbReference type="PANTHER" id="PTHR42738:SF7">
    <property type="entry name" value="HYDROXYMETHYLGLUTARYL-COA LYASE"/>
    <property type="match status" value="1"/>
</dbReference>
<accession>A0A6P1YMU8</accession>
<dbReference type="Proteomes" id="UP000464751">
    <property type="component" value="Chromosome"/>
</dbReference>
<dbReference type="NCBIfam" id="NF004283">
    <property type="entry name" value="PRK05692.1"/>
    <property type="match status" value="1"/>
</dbReference>
<dbReference type="GO" id="GO:0046872">
    <property type="term" value="F:metal ion binding"/>
    <property type="evidence" value="ECO:0007669"/>
    <property type="project" value="UniProtKB-KW"/>
</dbReference>
<dbReference type="Gene3D" id="3.20.20.70">
    <property type="entry name" value="Aldolase class I"/>
    <property type="match status" value="1"/>
</dbReference>
<evidence type="ECO:0000256" key="2">
    <source>
        <dbReference type="ARBA" id="ARBA00022723"/>
    </source>
</evidence>
<gene>
    <name evidence="5" type="ORF">G3A50_04830</name>
</gene>
<keyword evidence="3 5" id="KW-0456">Lyase</keyword>
<dbReference type="InterPro" id="IPR000891">
    <property type="entry name" value="PYR_CT"/>
</dbReference>
<dbReference type="CDD" id="cd07938">
    <property type="entry name" value="DRE_TIM_HMGL"/>
    <property type="match status" value="1"/>
</dbReference>
<name>A0A6P1YMU8_9HYPH</name>
<reference evidence="5 6" key="1">
    <citation type="submission" date="2020-02" db="EMBL/GenBank/DDBJ databases">
        <authorList>
            <person name="Li G."/>
        </authorList>
    </citation>
    <scope>NUCLEOTIDE SEQUENCE [LARGE SCALE GENOMIC DNA]</scope>
    <source>
        <strain evidence="5 6">DSM 102029</strain>
    </source>
</reference>
<dbReference type="PROSITE" id="PS50991">
    <property type="entry name" value="PYR_CT"/>
    <property type="match status" value="1"/>
</dbReference>
<dbReference type="KEGG" id="apra:G3A50_04830"/>
<dbReference type="SUPFAM" id="SSF51569">
    <property type="entry name" value="Aldolase"/>
    <property type="match status" value="1"/>
</dbReference>
<dbReference type="EMBL" id="CP048630">
    <property type="protein sequence ID" value="QIB33104.1"/>
    <property type="molecule type" value="Genomic_DNA"/>
</dbReference>
<proteinExistence type="inferred from homology"/>
<dbReference type="GO" id="GO:0004419">
    <property type="term" value="F:hydroxymethylglutaryl-CoA lyase activity"/>
    <property type="evidence" value="ECO:0007669"/>
    <property type="project" value="TreeGrafter"/>
</dbReference>
<dbReference type="RefSeq" id="WP_163074202.1">
    <property type="nucleotide sequence ID" value="NZ_CP048630.1"/>
</dbReference>